<dbReference type="DNASU" id="35231"/>
<feature type="domain" description="Nudix hydrolase" evidence="8">
    <location>
        <begin position="7"/>
        <end position="242"/>
    </location>
</feature>
<reference evidence="9" key="13">
    <citation type="journal article" date="2015" name="Genome Res.">
        <title>The Release 6 reference sequence of the Drosophila melanogaster genome.</title>
        <authorList>
            <person name="Hoskins R.A."/>
            <person name="Carlson J.W."/>
            <person name="Wan K.H."/>
            <person name="Park S."/>
            <person name="Mendez I."/>
            <person name="Galle S.E."/>
            <person name="Booth B.W."/>
            <person name="Pfeiffer B.D."/>
            <person name="George R.A."/>
            <person name="Svirskas R."/>
            <person name="Krzywinski M."/>
            <person name="Schein J."/>
            <person name="Accardo M.C."/>
            <person name="Damia E."/>
            <person name="Messina G."/>
            <person name="Mendez-Lago M."/>
            <person name="de Pablos B."/>
            <person name="Demakova O.V."/>
            <person name="Andreyeva E.N."/>
            <person name="Boldyreva L.V."/>
            <person name="Marra M."/>
            <person name="Carvalho A.B."/>
            <person name="Dimitri P."/>
            <person name="Villasante A."/>
            <person name="Zhimulev I.F."/>
            <person name="Rubin G.M."/>
            <person name="Karpen G.H."/>
            <person name="Celniker S.E."/>
        </authorList>
    </citation>
    <scope>NUCLEOTIDE SEQUENCE</scope>
</reference>
<dbReference type="BioGRID-ORCS" id="35231">
    <property type="hits" value="0 hits in 1 CRISPR screen"/>
</dbReference>
<reference evidence="9 12" key="7">
    <citation type="journal article" date="2005" name="PLoS Comput. Biol.">
        <title>Combined evidence annotation of transposable elements in genome sequences.</title>
        <authorList>
            <person name="Quesneville H."/>
            <person name="Bergman C.M."/>
            <person name="Andrieu O."/>
            <person name="Autard D."/>
            <person name="Nouaud D."/>
            <person name="Ashburner M."/>
            <person name="Anxolabehere D."/>
        </authorList>
    </citation>
    <scope>NUCLEOTIDE SEQUENCE [LARGE SCALE GENOMIC DNA]</scope>
    <source>
        <strain evidence="12">Berkeley</strain>
    </source>
</reference>
<dbReference type="GO" id="GO:0005739">
    <property type="term" value="C:mitochondrion"/>
    <property type="evidence" value="ECO:0000250"/>
    <property type="project" value="FlyBase"/>
</dbReference>
<dbReference type="InterPro" id="IPR039121">
    <property type="entry name" value="NUDT19"/>
</dbReference>
<evidence type="ECO:0000256" key="5">
    <source>
        <dbReference type="ARBA" id="ARBA00022801"/>
    </source>
</evidence>
<dbReference type="FunCoup" id="Q9VIV6">
    <property type="interactions" value="286"/>
</dbReference>
<keyword evidence="4" id="KW-0479">Metal-binding</keyword>
<protein>
    <submittedName>
        <fullName evidence="10">GH04973p</fullName>
    </submittedName>
</protein>
<reference evidence="9" key="8">
    <citation type="submission" date="2006-08" db="EMBL/GenBank/DDBJ databases">
        <authorList>
            <person name="Celniker S."/>
            <person name="Carlson J."/>
            <person name="Wan K."/>
            <person name="Frise E."/>
            <person name="Hoskins R."/>
            <person name="Park S."/>
            <person name="Svirskas R."/>
            <person name="Rubin G."/>
        </authorList>
    </citation>
    <scope>NUCLEOTIDE SEQUENCE</scope>
</reference>
<dbReference type="IntAct" id="Q9VIV6">
    <property type="interactions" value="4"/>
</dbReference>
<dbReference type="GO" id="GO:0046872">
    <property type="term" value="F:metal ion binding"/>
    <property type="evidence" value="ECO:0007669"/>
    <property type="project" value="UniProtKB-KW"/>
</dbReference>
<evidence type="ECO:0000256" key="3">
    <source>
        <dbReference type="ARBA" id="ARBA00005582"/>
    </source>
</evidence>
<accession>Q9VIV6</accession>
<name>Q9VIV6_DROME</name>
<reference evidence="12" key="2">
    <citation type="journal article" date="2002" name="Genome Biol.">
        <title>Finishing a whole-genome shotgun: release 3 of the Drosophila melanogaster euchromatic genome sequence.</title>
        <authorList>
            <person name="Celniker S.E."/>
            <person name="Wheeler D.A."/>
            <person name="Kronmiller B."/>
            <person name="Carlson J.W."/>
            <person name="Halpern A."/>
            <person name="Patel S."/>
            <person name="Adams M."/>
            <person name="Champe M."/>
            <person name="Dugan S.P."/>
            <person name="Frise E."/>
            <person name="Hodgson A."/>
            <person name="George R.A."/>
            <person name="Hoskins R.A."/>
            <person name="Laverty T."/>
            <person name="Muzny D.M."/>
            <person name="Nelson C.R."/>
            <person name="Pacleb J.M."/>
            <person name="Park S."/>
            <person name="Pfeiffer B.D."/>
            <person name="Richards S."/>
            <person name="Sodergren E.J."/>
            <person name="Svirskas R."/>
            <person name="Tabor P.E."/>
            <person name="Wan K."/>
            <person name="Stapleton M."/>
            <person name="Sutton G.G."/>
            <person name="Venter C."/>
            <person name="Weinstock G."/>
            <person name="Scherer S.E."/>
            <person name="Myers E.W."/>
            <person name="Gibbs R.A."/>
            <person name="Rubin G.M."/>
        </authorList>
    </citation>
    <scope>NUCLEOTIDE SEQUENCE [LARGE SCALE GENOMIC DNA]</scope>
    <source>
        <strain evidence="12">Berkeley</strain>
    </source>
</reference>
<reference evidence="9" key="15">
    <citation type="submission" date="2022-11" db="EMBL/GenBank/DDBJ databases">
        <authorList>
            <consortium name="FlyBase"/>
        </authorList>
    </citation>
    <scope>NUCLEOTIDE SEQUENCE</scope>
</reference>
<reference evidence="12" key="4">
    <citation type="journal article" date="2002" name="Genome Biol.">
        <title>The transposable elements of the Drosophila melanogaster euchromatin: a genomics perspective.</title>
        <authorList>
            <person name="Kaminker J.S."/>
            <person name="Bergman C.M."/>
            <person name="Kronmiller B."/>
            <person name="Carlson J."/>
            <person name="Svirskas R."/>
            <person name="Patel S."/>
            <person name="Frise E."/>
            <person name="Wheeler D.A."/>
            <person name="Lewis S.E."/>
            <person name="Rubin G.M."/>
            <person name="Ashburner M."/>
            <person name="Celniker S.E."/>
        </authorList>
    </citation>
    <scope>NUCLEOTIDE SEQUENCE [LARGE SCALE GENOMIC DNA]</scope>
    <source>
        <strain evidence="12">Berkeley</strain>
    </source>
</reference>
<dbReference type="CDD" id="cd18870">
    <property type="entry name" value="NUDIX_AcylCoAdiphos_Nudt19"/>
    <property type="match status" value="1"/>
</dbReference>
<dbReference type="Bgee" id="FBgn0032790">
    <property type="expression patterns" value="Expressed in adult anterior midgut class I enteroendocrine cell in adult midgut (Drosophila) and 86 other cell types or tissues"/>
</dbReference>
<dbReference type="PROSITE" id="PS51462">
    <property type="entry name" value="NUDIX"/>
    <property type="match status" value="1"/>
</dbReference>
<evidence type="ECO:0000256" key="4">
    <source>
        <dbReference type="ARBA" id="ARBA00022723"/>
    </source>
</evidence>
<dbReference type="EMBL" id="AY118739">
    <property type="protein sequence ID" value="AAM50599.1"/>
    <property type="molecule type" value="mRNA"/>
</dbReference>
<dbReference type="GeneID" id="35231"/>
<dbReference type="PaxDb" id="7227-FBpp0080823"/>
<gene>
    <name evidence="9" type="primary">Dmel\CG10194</name>
    <name evidence="9" type="synonym">NUDT19</name>
    <name evidence="9 11" type="ORF">CG10194</name>
    <name evidence="9" type="ORF">Dmel_CG10194</name>
</gene>
<reference evidence="12" key="3">
    <citation type="journal article" date="2002" name="Genome Biol.">
        <title>Annotation of the Drosophila melanogaster euchromatic genome: a systematic review.</title>
        <authorList>
            <person name="Misra S."/>
            <person name="Crosby M.A."/>
            <person name="Mungall C.J."/>
            <person name="Matthews B.B."/>
            <person name="Campbell K.S."/>
            <person name="Hradecky P."/>
            <person name="Huang Y."/>
            <person name="Kaminker J.S."/>
            <person name="Millburn G.H."/>
            <person name="Prochnik S.E."/>
            <person name="Smith C.D."/>
            <person name="Tupy J.L."/>
            <person name="Whitfied E.J."/>
            <person name="Bayraktaroglu L."/>
            <person name="Berman B.P."/>
            <person name="Bettencourt B.R."/>
            <person name="Celniker S.E."/>
            <person name="de Grey A.D."/>
            <person name="Drysdale R.A."/>
            <person name="Harris N.L."/>
            <person name="Richter J."/>
            <person name="Russo S."/>
            <person name="Schroeder A.J."/>
            <person name="Shu S.Q."/>
            <person name="Stapleton M."/>
            <person name="Yamada C."/>
            <person name="Ashburner M."/>
            <person name="Gelbart W.M."/>
            <person name="Rubin G.M."/>
            <person name="Lewis S.E."/>
        </authorList>
    </citation>
    <scope>GENOME REANNOTATION</scope>
    <source>
        <strain evidence="12">Berkeley</strain>
    </source>
</reference>
<reference evidence="9 12" key="9">
    <citation type="journal article" date="2007" name="Science">
        <title>The Release 5.1 annotation of Drosophila melanogaster heterochromatin.</title>
        <authorList>
            <person name="Smith C.D."/>
            <person name="Shu S."/>
            <person name="Mungall C.J."/>
            <person name="Karpen G.H."/>
        </authorList>
    </citation>
    <scope>NUCLEOTIDE SEQUENCE [LARGE SCALE GENOMIC DNA]</scope>
    <source>
        <strain evidence="12">Berkeley</strain>
    </source>
</reference>
<dbReference type="eggNOG" id="KOG3904">
    <property type="taxonomic scope" value="Eukaryota"/>
</dbReference>
<keyword evidence="5 9" id="KW-0378">Hydrolase</keyword>
<dbReference type="SUPFAM" id="SSF55811">
    <property type="entry name" value="Nudix"/>
    <property type="match status" value="1"/>
</dbReference>
<dbReference type="Reactome" id="R-DME-390918">
    <property type="pathway name" value="Peroxisomal lipid metabolism"/>
</dbReference>
<dbReference type="STRING" id="7227.FBpp0080823"/>
<dbReference type="RefSeq" id="NP_609973.1">
    <property type="nucleotide sequence ID" value="NM_136129.3"/>
</dbReference>
<dbReference type="Reactome" id="R-DME-9033241">
    <property type="pathway name" value="Peroxisomal protein import"/>
</dbReference>
<dbReference type="OMA" id="CYPDIWS"/>
<dbReference type="KEGG" id="dme:Dmel_CG10194"/>
<dbReference type="UCSC" id="CG10194-RA">
    <property type="organism name" value="d. melanogaster"/>
</dbReference>
<dbReference type="AGR" id="FB:FBgn0032790"/>
<evidence type="ECO:0000313" key="10">
    <source>
        <dbReference type="EMBL" id="AAM50599.1"/>
    </source>
</evidence>
<dbReference type="PANTHER" id="PTHR12318:SF0">
    <property type="entry name" value="ACYL-COENZYME A DIPHOSPHATASE NUDT19"/>
    <property type="match status" value="1"/>
</dbReference>
<evidence type="ECO:0000313" key="11">
    <source>
        <dbReference type="FlyBase" id="FBgn0032790"/>
    </source>
</evidence>
<dbReference type="AlphaFoldDB" id="Q9VIV6"/>
<comment type="cofactor">
    <cofactor evidence="1">
        <name>Mn(2+)</name>
        <dbReference type="ChEBI" id="CHEBI:29035"/>
    </cofactor>
</comment>
<evidence type="ECO:0000256" key="6">
    <source>
        <dbReference type="ARBA" id="ARBA00022842"/>
    </source>
</evidence>
<evidence type="ECO:0000256" key="7">
    <source>
        <dbReference type="ARBA" id="ARBA00023211"/>
    </source>
</evidence>
<keyword evidence="7" id="KW-0464">Manganese</keyword>
<reference evidence="9" key="11">
    <citation type="journal article" date="2015" name="G3 (Bethesda)">
        <title>Gene Model Annotations for Drosophila melanogaster: Impact of High-Throughput Data.</title>
        <authorList>
            <consortium name="FlyBase Consortium"/>
            <person name="Matthews B.B."/>
            <person name="Dos Santos G."/>
            <person name="Crosby M.A."/>
            <person name="Emmert D.B."/>
            <person name="St Pierre S.E."/>
            <person name="Gramates L.S."/>
            <person name="Zhou P."/>
            <person name="Schroeder A.J."/>
            <person name="Falls K."/>
            <person name="Strelets V."/>
            <person name="Russo S.M."/>
            <person name="Gelbart W.M."/>
            <person name="null"/>
        </authorList>
    </citation>
    <scope>NUCLEOTIDE SEQUENCE</scope>
</reference>
<reference evidence="9" key="14">
    <citation type="submission" date="2022-11" db="EMBL/GenBank/DDBJ databases">
        <title>Drosophila melanogaster release 4 sequence.</title>
        <authorList>
            <consortium name="Berkeley Drosophila Genome Project"/>
            <person name="Celniker S."/>
            <person name="Carlson J."/>
            <person name="Wan K."/>
            <person name="Pfeiffer B."/>
            <person name="Frise E."/>
            <person name="George R."/>
            <person name="Hoskins R."/>
            <person name="Stapleton M."/>
            <person name="Pacleb J."/>
            <person name="Park S."/>
            <person name="Svirskas R."/>
            <person name="Smith E."/>
            <person name="Yu C."/>
            <person name="Rubin G."/>
        </authorList>
    </citation>
    <scope>NUCLEOTIDE SEQUENCE</scope>
</reference>
<dbReference type="InterPro" id="IPR015797">
    <property type="entry name" value="NUDIX_hydrolase-like_dom_sf"/>
</dbReference>
<evidence type="ECO:0000256" key="1">
    <source>
        <dbReference type="ARBA" id="ARBA00001936"/>
    </source>
</evidence>
<keyword evidence="12" id="KW-1185">Reference proteome</keyword>
<dbReference type="EMBL" id="AE014134">
    <property type="protein sequence ID" value="AAF53808.1"/>
    <property type="molecule type" value="Genomic_DNA"/>
</dbReference>
<dbReference type="GO" id="GO:0010945">
    <property type="term" value="F:coenzyme A diphosphatase activity"/>
    <property type="evidence" value="ECO:0000250"/>
    <property type="project" value="FlyBase"/>
</dbReference>
<dbReference type="Gene3D" id="3.90.79.10">
    <property type="entry name" value="Nucleoside Triphosphate Pyrophosphohydrolase"/>
    <property type="match status" value="1"/>
</dbReference>
<dbReference type="HOGENOM" id="CLU_059078_1_0_1"/>
<organism evidence="9 12">
    <name type="scientific">Drosophila melanogaster</name>
    <name type="common">Fruit fly</name>
    <dbReference type="NCBI Taxonomy" id="7227"/>
    <lineage>
        <taxon>Eukaryota</taxon>
        <taxon>Metazoa</taxon>
        <taxon>Ecdysozoa</taxon>
        <taxon>Arthropoda</taxon>
        <taxon>Hexapoda</taxon>
        <taxon>Insecta</taxon>
        <taxon>Pterygota</taxon>
        <taxon>Neoptera</taxon>
        <taxon>Endopterygota</taxon>
        <taxon>Diptera</taxon>
        <taxon>Brachycera</taxon>
        <taxon>Muscomorpha</taxon>
        <taxon>Ephydroidea</taxon>
        <taxon>Drosophilidae</taxon>
        <taxon>Drosophila</taxon>
        <taxon>Sophophora</taxon>
    </lineage>
</organism>
<evidence type="ECO:0000256" key="2">
    <source>
        <dbReference type="ARBA" id="ARBA00001946"/>
    </source>
</evidence>
<evidence type="ECO:0000313" key="9">
    <source>
        <dbReference type="EMBL" id="AAF53808.1"/>
    </source>
</evidence>
<dbReference type="Proteomes" id="UP000000803">
    <property type="component" value="Chromosome 2L"/>
</dbReference>
<dbReference type="VEuPathDB" id="VectorBase:FBgn0032790"/>
<dbReference type="InParanoid" id="Q9VIV6"/>
<reference evidence="9 12" key="1">
    <citation type="journal article" date="2000" name="Science">
        <title>The genome sequence of Drosophila melanogaster.</title>
        <authorList>
            <person name="Adams M.D."/>
            <person name="Celniker S.E."/>
            <person name="Holt R.A."/>
            <person name="Evans C.A."/>
            <person name="Gocayne J.D."/>
            <person name="Amanatides P.G."/>
            <person name="Scherer S.E."/>
            <person name="Li P.W."/>
            <person name="Hoskins R.A."/>
            <person name="Galle R.F."/>
            <person name="George R.A."/>
            <person name="Lewis S.E."/>
            <person name="Richards S."/>
            <person name="Ashburner M."/>
            <person name="Henderson S.N."/>
            <person name="Sutton G.G."/>
            <person name="Wortman J.R."/>
            <person name="Yandell M.D."/>
            <person name="Zhang Q."/>
            <person name="Chen L.X."/>
            <person name="Brandon R.C."/>
            <person name="Rogers Y.H."/>
            <person name="Blazej R.G."/>
            <person name="Champe M."/>
            <person name="Pfeiffer B.D."/>
            <person name="Wan K.H."/>
            <person name="Doyle C."/>
            <person name="Baxter E.G."/>
            <person name="Helt G."/>
            <person name="Nelson C.R."/>
            <person name="Gabor G.L."/>
            <person name="Abril J.F."/>
            <person name="Agbayani A."/>
            <person name="An H.J."/>
            <person name="Andrews-Pfannkoch C."/>
            <person name="Baldwin D."/>
            <person name="Ballew R.M."/>
            <person name="Basu A."/>
            <person name="Baxendale J."/>
            <person name="Bayraktaroglu L."/>
            <person name="Beasley E.M."/>
            <person name="Beeson K.Y."/>
            <person name="Benos P.V."/>
            <person name="Berman B.P."/>
            <person name="Bhandari D."/>
            <person name="Bolshakov S."/>
            <person name="Borkova D."/>
            <person name="Botchan M.R."/>
            <person name="Bouck J."/>
            <person name="Brokstein P."/>
            <person name="Brottier P."/>
            <person name="Burtis K.C."/>
            <person name="Busam D.A."/>
            <person name="Butler H."/>
            <person name="Cadieu E."/>
            <person name="Center A."/>
            <person name="Chandra I."/>
            <person name="Cherry J.M."/>
            <person name="Cawley S."/>
            <person name="Dahlke C."/>
            <person name="Davenport L.B."/>
            <person name="Davies P."/>
            <person name="de Pablos B."/>
            <person name="Delcher A."/>
            <person name="Deng Z."/>
            <person name="Mays A.D."/>
            <person name="Dew I."/>
            <person name="Dietz S.M."/>
            <person name="Dodson K."/>
            <person name="Doup L.E."/>
            <person name="Downes M."/>
            <person name="Dugan-Rocha S."/>
            <person name="Dunkov B.C."/>
            <person name="Dunn P."/>
            <person name="Durbin K.J."/>
            <person name="Evangelista C.C."/>
            <person name="Ferraz C."/>
            <person name="Ferriera S."/>
            <person name="Fleischmann W."/>
            <person name="Fosler C."/>
            <person name="Gabrielian A.E."/>
            <person name="Garg N.S."/>
            <person name="Gelbart W.M."/>
            <person name="Glasser K."/>
            <person name="Glodek A."/>
            <person name="Gong F."/>
            <person name="Gorrell J.H."/>
            <person name="Gu Z."/>
            <person name="Guan P."/>
            <person name="Harris M."/>
            <person name="Harris N.L."/>
            <person name="Harvey D."/>
            <person name="Heiman T.J."/>
            <person name="Hernandez J.R."/>
            <person name="Houck J."/>
            <person name="Hostin D."/>
            <person name="Houston K.A."/>
            <person name="Howland T.J."/>
            <person name="Wei M.H."/>
            <person name="Ibegwam C."/>
            <person name="Jalali M."/>
            <person name="Kalush F."/>
            <person name="Karpen G.H."/>
            <person name="Ke Z."/>
            <person name="Kennison J.A."/>
            <person name="Ketchum K.A."/>
            <person name="Kimmel B.E."/>
            <person name="Kodira C.D."/>
            <person name="Kraft C."/>
            <person name="Kravitz S."/>
            <person name="Kulp D."/>
            <person name="Lai Z."/>
            <person name="Lasko P."/>
            <person name="Lei Y."/>
            <person name="Levitsky A.A."/>
            <person name="Li J."/>
            <person name="Li Z."/>
            <person name="Liang Y."/>
            <person name="Lin X."/>
            <person name="Liu X."/>
            <person name="Mattei B."/>
            <person name="McIntosh T.C."/>
            <person name="McLeod M.P."/>
            <person name="McPherson D."/>
            <person name="Merkulov G."/>
            <person name="Milshina N.V."/>
            <person name="Mobarry C."/>
            <person name="Morris J."/>
            <person name="Moshrefi A."/>
            <person name="Mount S.M."/>
            <person name="Moy M."/>
            <person name="Murphy B."/>
            <person name="Murphy L."/>
            <person name="Muzny D.M."/>
            <person name="Nelson D.L."/>
            <person name="Nelson D.R."/>
            <person name="Nelson K.A."/>
            <person name="Nixon K."/>
            <person name="Nusskern D.R."/>
            <person name="Pacleb J.M."/>
            <person name="Palazzolo M."/>
            <person name="Pittman G.S."/>
            <person name="Pan S."/>
            <person name="Pollard J."/>
            <person name="Puri V."/>
            <person name="Reese M.G."/>
            <person name="Reinert K."/>
            <person name="Remington K."/>
            <person name="Saunders R.D."/>
            <person name="Scheeler F."/>
            <person name="Shen H."/>
            <person name="Shue B.C."/>
            <person name="Siden-Kiamos I."/>
            <person name="Simpson M."/>
            <person name="Skupski M.P."/>
            <person name="Smith T."/>
            <person name="Spier E."/>
            <person name="Spradling A.C."/>
            <person name="Stapleton M."/>
            <person name="Strong R."/>
            <person name="Sun E."/>
            <person name="Svirskas R."/>
            <person name="Tector C."/>
            <person name="Turner R."/>
            <person name="Venter E."/>
            <person name="Wang A.H."/>
            <person name="Wang X."/>
            <person name="Wang Z.Y."/>
            <person name="Wassarman D.A."/>
            <person name="Weinstock G.M."/>
            <person name="Weissenbach J."/>
            <person name="Williams S.M."/>
            <person name="WoodageT"/>
            <person name="Worley K.C."/>
            <person name="Wu D."/>
            <person name="Yang S."/>
            <person name="Yao Q.A."/>
            <person name="Ye J."/>
            <person name="Yeh R.F."/>
            <person name="Zaveri J.S."/>
            <person name="Zhan M."/>
            <person name="Zhang G."/>
            <person name="Zhao Q."/>
            <person name="Zheng L."/>
            <person name="Zheng X.H."/>
            <person name="Zhong F.N."/>
            <person name="Zhong W."/>
            <person name="Zhou X."/>
            <person name="Zhu S."/>
            <person name="Zhu X."/>
            <person name="Smith H.O."/>
            <person name="Gibbs R.A."/>
            <person name="Myers E.W."/>
            <person name="Rubin G.M."/>
            <person name="Venter J.C."/>
        </authorList>
    </citation>
    <scope>NUCLEOTIDE SEQUENCE [LARGE SCALE GENOMIC DNA]</scope>
    <source>
        <strain evidence="12">Berkeley</strain>
    </source>
</reference>
<proteinExistence type="evidence at transcript level"/>
<reference evidence="9 12" key="5">
    <citation type="journal article" date="2002" name="Genome Biol.">
        <title>Heterochromatic sequences in a Drosophila whole-genome shotgun assembly.</title>
        <authorList>
            <person name="Hoskins R.A."/>
            <person name="Smith C.D."/>
            <person name="Carlson J.W."/>
            <person name="Carvalho A.B."/>
            <person name="Halpern A."/>
            <person name="Kaminker J.S."/>
            <person name="Kennedy C."/>
            <person name="Mungall C.J."/>
            <person name="Sullivan B.A."/>
            <person name="Sutton G.G."/>
            <person name="Yasuhara J.C."/>
            <person name="Wakimoto B.T."/>
            <person name="Myers E.W."/>
            <person name="Celniker S.E."/>
            <person name="Rubin G.M."/>
            <person name="Karpen G.H."/>
        </authorList>
    </citation>
    <scope>NUCLEOTIDE SEQUENCE [LARGE SCALE GENOMIC DNA]</scope>
    <source>
        <strain evidence="12">Berkeley</strain>
    </source>
</reference>
<dbReference type="PANTHER" id="PTHR12318">
    <property type="entry name" value="TESTOSTERONE-REGULATED PROTEIN RP2"/>
    <property type="match status" value="1"/>
</dbReference>
<reference evidence="10" key="6">
    <citation type="submission" date="2002-06" db="EMBL/GenBank/DDBJ databases">
        <authorList>
            <person name="Stapleton M."/>
            <person name="Brokstein P."/>
            <person name="Hong L."/>
            <person name="Agbayani A."/>
            <person name="Carlson J."/>
            <person name="Champe M."/>
            <person name="Chavez C."/>
            <person name="Dorsett V."/>
            <person name="Dresnek D."/>
            <person name="Farfan D."/>
            <person name="Frise E."/>
            <person name="George R."/>
            <person name="Gonzalez M."/>
            <person name="Guarin H."/>
            <person name="Kronmiller B."/>
            <person name="Li P."/>
            <person name="Liao G."/>
            <person name="Miranda A."/>
            <person name="Mungall C.J."/>
            <person name="Nunoo J."/>
            <person name="Pacleb J."/>
            <person name="Paragas V."/>
            <person name="Park S."/>
            <person name="Patel S."/>
            <person name="Phouanenavong S."/>
            <person name="Wan K."/>
            <person name="Yu C."/>
            <person name="Lewis S.E."/>
            <person name="Rubin G.M."/>
            <person name="Celniker S."/>
        </authorList>
    </citation>
    <scope>NUCLEOTIDE SEQUENCE</scope>
    <source>
        <strain evidence="10">Berkeley</strain>
    </source>
</reference>
<dbReference type="OrthoDB" id="1695362at2759"/>
<keyword evidence="6" id="KW-0460">Magnesium</keyword>
<comment type="cofactor">
    <cofactor evidence="2">
        <name>Mg(2+)</name>
        <dbReference type="ChEBI" id="CHEBI:18420"/>
    </cofactor>
</comment>
<reference evidence="9 12" key="10">
    <citation type="journal article" date="2007" name="Science">
        <title>Sequence finishing and mapping of Drosophila melanogaster heterochromatin.</title>
        <authorList>
            <person name="Hoskins R.A."/>
            <person name="Carlson J.W."/>
            <person name="Kennedy C."/>
            <person name="Acevedo D."/>
            <person name="Evans-Holm M."/>
            <person name="Frise E."/>
            <person name="Wan K.H."/>
            <person name="Park S."/>
            <person name="Mendez-Lago M."/>
            <person name="Rossi F."/>
            <person name="Villasante A."/>
            <person name="Dimitri P."/>
            <person name="Karpen G.H."/>
            <person name="Celniker S.E."/>
        </authorList>
    </citation>
    <scope>NUCLEOTIDE SEQUENCE [LARGE SCALE GENOMIC DNA]</scope>
    <source>
        <strain evidence="12">Berkeley</strain>
    </source>
</reference>
<dbReference type="FlyBase" id="FBgn0032790">
    <property type="gene designation" value="CG10194"/>
</dbReference>
<comment type="similarity">
    <text evidence="3">Belongs to the Nudix hydrolase family.</text>
</comment>
<sequence>MSRLLPKIRSSSSLILLAKNQVEKSTSCDYNALLLTRTQKSTFMPESSVFPGGVCDASDSSPAWLEHFQRNEFSAAKLRNVGHVKGPRPDIFHTKADKKSLDPSLALRLTAIRETFEELGILLCRDSKSLTSTSDYGAFYDQFDRAHWQHIVHNNASQFLELCKQLDVLPDVWSLHEWSVWRTPSTFKKRFETAFFMTALEQEPRVHIEPNEVKDSAWRSPLDYLQASLRKELWLPPPQFYELSRCLNFSSLDNLRQFAAEREVKGIQLIHPVVHKCTNGLVHLLPGDDAYPADPDASNEKIEIDLSVEEFRSKTNAKLHRSEHWNQHQSQLIIKFERDDGQVHPLDPTKL</sequence>
<reference evidence="9" key="12">
    <citation type="journal article" date="2015" name="G3 (Bethesda)">
        <title>Gene Model Annotations for Drosophila melanogaster: The Rule-Benders.</title>
        <authorList>
            <consortium name="FlyBase Consortium"/>
            <person name="Crosby M.A."/>
            <person name="Gramates L.S."/>
            <person name="Dos Santos G."/>
            <person name="Matthews B.B."/>
            <person name="St Pierre S.E."/>
            <person name="Zhou P."/>
            <person name="Schroeder A.J."/>
            <person name="Falls K."/>
            <person name="Emmert D.B."/>
            <person name="Russo S.M."/>
            <person name="Gelbart W.M."/>
            <person name="null"/>
        </authorList>
    </citation>
    <scope>NUCLEOTIDE SEQUENCE</scope>
</reference>
<evidence type="ECO:0000313" key="12">
    <source>
        <dbReference type="Proteomes" id="UP000000803"/>
    </source>
</evidence>
<dbReference type="InterPro" id="IPR000086">
    <property type="entry name" value="NUDIX_hydrolase_dom"/>
</dbReference>
<evidence type="ECO:0000259" key="8">
    <source>
        <dbReference type="PROSITE" id="PS51462"/>
    </source>
</evidence>